<reference evidence="2" key="1">
    <citation type="journal article" date="2015" name="Nature">
        <title>Complex archaea that bridge the gap between prokaryotes and eukaryotes.</title>
        <authorList>
            <person name="Spang A."/>
            <person name="Saw J.H."/>
            <person name="Jorgensen S.L."/>
            <person name="Zaremba-Niedzwiedzka K."/>
            <person name="Martijn J."/>
            <person name="Lind A.E."/>
            <person name="van Eijk R."/>
            <person name="Schleper C."/>
            <person name="Guy L."/>
            <person name="Ettema T.J."/>
        </authorList>
    </citation>
    <scope>NUCLEOTIDE SEQUENCE</scope>
</reference>
<protein>
    <recommendedName>
        <fullName evidence="1">Ribbon-helix-helix domain-containing protein</fullName>
    </recommendedName>
</protein>
<gene>
    <name evidence="2" type="ORF">LCGC14_0497250</name>
</gene>
<dbReference type="InterPro" id="IPR038268">
    <property type="entry name" value="RHH_sf"/>
</dbReference>
<proteinExistence type="predicted"/>
<organism evidence="2">
    <name type="scientific">marine sediment metagenome</name>
    <dbReference type="NCBI Taxonomy" id="412755"/>
    <lineage>
        <taxon>unclassified sequences</taxon>
        <taxon>metagenomes</taxon>
        <taxon>ecological metagenomes</taxon>
    </lineage>
</organism>
<dbReference type="InterPro" id="IPR027373">
    <property type="entry name" value="RHH_dom"/>
</dbReference>
<feature type="domain" description="Ribbon-helix-helix" evidence="1">
    <location>
        <begin position="3"/>
        <end position="65"/>
    </location>
</feature>
<sequence length="78" mass="8307">MIVKRSLAIRGHATSISIEDKFWNRLRAIAAARGLALAALVAEIDAARAQNTNLSSAIRLFVLDEALARADPPSDGHG</sequence>
<accession>A0A0F9SNE9</accession>
<dbReference type="Pfam" id="PF13467">
    <property type="entry name" value="RHH_4"/>
    <property type="match status" value="1"/>
</dbReference>
<evidence type="ECO:0000313" key="2">
    <source>
        <dbReference type="EMBL" id="KKN63902.1"/>
    </source>
</evidence>
<dbReference type="AlphaFoldDB" id="A0A0F9SNE9"/>
<dbReference type="EMBL" id="LAZR01000575">
    <property type="protein sequence ID" value="KKN63902.1"/>
    <property type="molecule type" value="Genomic_DNA"/>
</dbReference>
<evidence type="ECO:0000259" key="1">
    <source>
        <dbReference type="Pfam" id="PF13467"/>
    </source>
</evidence>
<dbReference type="Gene3D" id="1.10.3990.20">
    <property type="entry name" value="protein bp1543"/>
    <property type="match status" value="1"/>
</dbReference>
<comment type="caution">
    <text evidence="2">The sequence shown here is derived from an EMBL/GenBank/DDBJ whole genome shotgun (WGS) entry which is preliminary data.</text>
</comment>
<name>A0A0F9SNE9_9ZZZZ</name>